<sequence>MSQQIPQAKTIDEVILHLNIIIDAALNEKSTMGYFAVLYCKVTEKVKEGIANGMFQNGPRMEQLDVIFANRYIAAYYEYKWGLKPSTSWQVAFEYATDFWIVLLQHLLLGMNAHINLDLSIAAAQVAPGDEIQDLEADFNMINHILSSLVGNVETALSDVWPFLKWILKKTRNVDTFLIDFSMQEARNGAWKFAVQLAPLDNSQLHEQILIRDQKITKIADLITNAGFIPSLVFKVLRLFEVGSIKSKIDKLRSVI</sequence>
<evidence type="ECO:0000313" key="2">
    <source>
        <dbReference type="Proteomes" id="UP000431264"/>
    </source>
</evidence>
<keyword evidence="2" id="KW-1185">Reference proteome</keyword>
<organism evidence="1 2">
    <name type="scientific">Flavobacterium profundi</name>
    <dbReference type="NCBI Taxonomy" id="1774945"/>
    <lineage>
        <taxon>Bacteria</taxon>
        <taxon>Pseudomonadati</taxon>
        <taxon>Bacteroidota</taxon>
        <taxon>Flavobacteriia</taxon>
        <taxon>Flavobacteriales</taxon>
        <taxon>Flavobacteriaceae</taxon>
        <taxon>Flavobacterium</taxon>
    </lineage>
</organism>
<comment type="caution">
    <text evidence="1">The sequence shown here is derived from an EMBL/GenBank/DDBJ whole genome shotgun (WGS) entry which is preliminary data.</text>
</comment>
<reference evidence="2" key="1">
    <citation type="submission" date="2019-05" db="EMBL/GenBank/DDBJ databases">
        <title>Flavobacterium profundi sp. nov., isolated from a deep-sea seamount.</title>
        <authorList>
            <person name="Zhang D.-C."/>
        </authorList>
    </citation>
    <scope>NUCLEOTIDE SEQUENCE [LARGE SCALE GENOMIC DNA]</scope>
    <source>
        <strain evidence="2">TP390</strain>
    </source>
</reference>
<dbReference type="InterPro" id="IPR046037">
    <property type="entry name" value="DUF5995"/>
</dbReference>
<gene>
    <name evidence="1" type="ORF">GOQ30_15365</name>
</gene>
<evidence type="ECO:0000313" key="1">
    <source>
        <dbReference type="EMBL" id="MVO10552.1"/>
    </source>
</evidence>
<dbReference type="OrthoDB" id="583431at2"/>
<dbReference type="AlphaFoldDB" id="A0A6I4IUH9"/>
<dbReference type="EMBL" id="WQLW01000013">
    <property type="protein sequence ID" value="MVO10552.1"/>
    <property type="molecule type" value="Genomic_DNA"/>
</dbReference>
<name>A0A6I4IUH9_9FLAO</name>
<protein>
    <submittedName>
        <fullName evidence="1">Uncharacterized protein</fullName>
    </submittedName>
</protein>
<dbReference type="RefSeq" id="WP_140998977.1">
    <property type="nucleotide sequence ID" value="NZ_VDCZ01000013.1"/>
</dbReference>
<accession>A0A6I4IUH9</accession>
<dbReference type="Pfam" id="PF19458">
    <property type="entry name" value="DUF5995"/>
    <property type="match status" value="1"/>
</dbReference>
<dbReference type="Proteomes" id="UP000431264">
    <property type="component" value="Unassembled WGS sequence"/>
</dbReference>
<proteinExistence type="predicted"/>